<dbReference type="AlphaFoldDB" id="A0A377K2B0"/>
<evidence type="ECO:0000313" key="2">
    <source>
        <dbReference type="EMBL" id="STP18478.1"/>
    </source>
</evidence>
<dbReference type="RefSeq" id="WP_052431252.1">
    <property type="nucleotide sequence ID" value="NZ_BFHW01000040.1"/>
</dbReference>
<reference evidence="2 3" key="1">
    <citation type="submission" date="2018-06" db="EMBL/GenBank/DDBJ databases">
        <authorList>
            <consortium name="Pathogen Informatics"/>
            <person name="Doyle S."/>
        </authorList>
    </citation>
    <scope>NUCLEOTIDE SEQUENCE [LARGE SCALE GENOMIC DNA]</scope>
    <source>
        <strain evidence="2 3">NCTC9075</strain>
    </source>
</reference>
<keyword evidence="1" id="KW-0472">Membrane</keyword>
<name>A0A377K2B0_ECOLX</name>
<evidence type="ECO:0000313" key="3">
    <source>
        <dbReference type="Proteomes" id="UP000254181"/>
    </source>
</evidence>
<proteinExistence type="predicted"/>
<feature type="transmembrane region" description="Helical" evidence="1">
    <location>
        <begin position="134"/>
        <end position="151"/>
    </location>
</feature>
<gene>
    <name evidence="2" type="ORF">NCTC9075_01940</name>
</gene>
<accession>A0A377K2B0</accession>
<sequence length="152" mass="16923">MSTENLQPEHRDDGLPAKIAALASLQAIIARMASNSQLMKTWAITIVTGFIAIKSTFGGLGYLSYLVPILICISFSFLDSYYLSQEKIFRDVYNKLAAIPVGNEMMYLDFKGEIYKTSQEENNSLMICFKSPSISLFYIPMAIISTVILIIG</sequence>
<feature type="transmembrane region" description="Helical" evidence="1">
    <location>
        <begin position="63"/>
        <end position="83"/>
    </location>
</feature>
<organism evidence="2 3">
    <name type="scientific">Escherichia coli</name>
    <dbReference type="NCBI Taxonomy" id="562"/>
    <lineage>
        <taxon>Bacteria</taxon>
        <taxon>Pseudomonadati</taxon>
        <taxon>Pseudomonadota</taxon>
        <taxon>Gammaproteobacteria</taxon>
        <taxon>Enterobacterales</taxon>
        <taxon>Enterobacteriaceae</taxon>
        <taxon>Escherichia</taxon>
    </lineage>
</organism>
<dbReference type="Proteomes" id="UP000254181">
    <property type="component" value="Unassembled WGS sequence"/>
</dbReference>
<keyword evidence="1" id="KW-0812">Transmembrane</keyword>
<keyword evidence="1" id="KW-1133">Transmembrane helix</keyword>
<dbReference type="EMBL" id="UGEM01000004">
    <property type="protein sequence ID" value="STP18478.1"/>
    <property type="molecule type" value="Genomic_DNA"/>
</dbReference>
<protein>
    <submittedName>
        <fullName evidence="2">Uncharacterized protein</fullName>
    </submittedName>
</protein>
<evidence type="ECO:0000256" key="1">
    <source>
        <dbReference type="SAM" id="Phobius"/>
    </source>
</evidence>